<evidence type="ECO:0000256" key="4">
    <source>
        <dbReference type="ARBA" id="ARBA00023163"/>
    </source>
</evidence>
<comment type="subcellular location">
    <subcellularLocation>
        <location evidence="1">Nucleus</location>
    </subcellularLocation>
</comment>
<dbReference type="GO" id="GO:0005634">
    <property type="term" value="C:nucleus"/>
    <property type="evidence" value="ECO:0007669"/>
    <property type="project" value="UniProtKB-SubCell"/>
</dbReference>
<evidence type="ECO:0000256" key="7">
    <source>
        <dbReference type="SAM" id="MobiDB-lite"/>
    </source>
</evidence>
<gene>
    <name evidence="9" type="primary">DREB2F_3</name>
    <name evidence="9" type="ORF">CK203_012316</name>
</gene>
<dbReference type="SUPFAM" id="SSF54171">
    <property type="entry name" value="DNA-binding domain"/>
    <property type="match status" value="1"/>
</dbReference>
<proteinExistence type="inferred from homology"/>
<comment type="similarity">
    <text evidence="6">Belongs to the AP2/ERF transcription factor family. ERF subfamily.</text>
</comment>
<evidence type="ECO:0000256" key="1">
    <source>
        <dbReference type="ARBA" id="ARBA00004123"/>
    </source>
</evidence>
<dbReference type="GO" id="GO:0003677">
    <property type="term" value="F:DNA binding"/>
    <property type="evidence" value="ECO:0007669"/>
    <property type="project" value="UniProtKB-KW"/>
</dbReference>
<evidence type="ECO:0000256" key="5">
    <source>
        <dbReference type="ARBA" id="ARBA00023242"/>
    </source>
</evidence>
<protein>
    <submittedName>
        <fullName evidence="9">Dehydration-responsive element-binding protein 2F</fullName>
    </submittedName>
</protein>
<keyword evidence="5" id="KW-0539">Nucleus</keyword>
<dbReference type="PROSITE" id="PS51032">
    <property type="entry name" value="AP2_ERF"/>
    <property type="match status" value="1"/>
</dbReference>
<evidence type="ECO:0000256" key="2">
    <source>
        <dbReference type="ARBA" id="ARBA00023015"/>
    </source>
</evidence>
<dbReference type="GO" id="GO:0003700">
    <property type="term" value="F:DNA-binding transcription factor activity"/>
    <property type="evidence" value="ECO:0007669"/>
    <property type="project" value="InterPro"/>
</dbReference>
<dbReference type="EMBL" id="QGNW01000037">
    <property type="protein sequence ID" value="RVX09620.1"/>
    <property type="molecule type" value="Genomic_DNA"/>
</dbReference>
<comment type="caution">
    <text evidence="9">The sequence shown here is derived from an EMBL/GenBank/DDBJ whole genome shotgun (WGS) entry which is preliminary data.</text>
</comment>
<keyword evidence="4" id="KW-0804">Transcription</keyword>
<dbReference type="PANTHER" id="PTHR31241:SF2">
    <property type="entry name" value="DEHYDRATION-RESPONSIVE ELEMENT-BINDING PROTEIN 2F"/>
    <property type="match status" value="1"/>
</dbReference>
<organism evidence="9 10">
    <name type="scientific">Vitis vinifera</name>
    <name type="common">Grape</name>
    <dbReference type="NCBI Taxonomy" id="29760"/>
    <lineage>
        <taxon>Eukaryota</taxon>
        <taxon>Viridiplantae</taxon>
        <taxon>Streptophyta</taxon>
        <taxon>Embryophyta</taxon>
        <taxon>Tracheophyta</taxon>
        <taxon>Spermatophyta</taxon>
        <taxon>Magnoliopsida</taxon>
        <taxon>eudicotyledons</taxon>
        <taxon>Gunneridae</taxon>
        <taxon>Pentapetalae</taxon>
        <taxon>rosids</taxon>
        <taxon>Vitales</taxon>
        <taxon>Vitaceae</taxon>
        <taxon>Viteae</taxon>
        <taxon>Vitis</taxon>
    </lineage>
</organism>
<dbReference type="Gene3D" id="3.30.730.10">
    <property type="entry name" value="AP2/ERF domain"/>
    <property type="match status" value="1"/>
</dbReference>
<evidence type="ECO:0000256" key="3">
    <source>
        <dbReference type="ARBA" id="ARBA00023125"/>
    </source>
</evidence>
<name>A0A438JKY9_VITVI</name>
<dbReference type="Proteomes" id="UP000288805">
    <property type="component" value="Unassembled WGS sequence"/>
</dbReference>
<feature type="region of interest" description="Disordered" evidence="7">
    <location>
        <begin position="1"/>
        <end position="42"/>
    </location>
</feature>
<dbReference type="InterPro" id="IPR036955">
    <property type="entry name" value="AP2/ERF_dom_sf"/>
</dbReference>
<evidence type="ECO:0000313" key="9">
    <source>
        <dbReference type="EMBL" id="RVX09620.1"/>
    </source>
</evidence>
<dbReference type="InterPro" id="IPR001471">
    <property type="entry name" value="AP2/ERF_dom"/>
</dbReference>
<accession>A0A438JKY9</accession>
<evidence type="ECO:0000256" key="6">
    <source>
        <dbReference type="ARBA" id="ARBA00024343"/>
    </source>
</evidence>
<dbReference type="SMART" id="SM00380">
    <property type="entry name" value="AP2"/>
    <property type="match status" value="1"/>
</dbReference>
<evidence type="ECO:0000259" key="8">
    <source>
        <dbReference type="PROSITE" id="PS51032"/>
    </source>
</evidence>
<dbReference type="InterPro" id="IPR016177">
    <property type="entry name" value="DNA-bd_dom_sf"/>
</dbReference>
<keyword evidence="2" id="KW-0805">Transcription regulation</keyword>
<feature type="domain" description="AP2/ERF" evidence="8">
    <location>
        <begin position="19"/>
        <end position="84"/>
    </location>
</feature>
<keyword evidence="3" id="KW-0238">DNA-binding</keyword>
<sequence length="248" mass="28100">MENNRKSPLKQWKKGPQETREGLRMLPASSVELGEEPGESWRNRERKNRTRLWLGSLKIAEKATMACDEAARILYGPDAYLNLPHLQCNFNPPIKSQNLKWFLSKNFISMFPSSGLFNINAQTSVHLIHQRLEDLKKNGVIDPLLLVLPIPGEHEEKPQIDLNEFLQQLGMPRDECQSEGSNMTESLAAPESSLKDDNELVGFAEESFSLDALIKMCGIEDHQGADASNFQGYGLYEEPAFPPYIWNV</sequence>
<evidence type="ECO:0000313" key="10">
    <source>
        <dbReference type="Proteomes" id="UP000288805"/>
    </source>
</evidence>
<dbReference type="AlphaFoldDB" id="A0A438JKY9"/>
<dbReference type="PANTHER" id="PTHR31241">
    <property type="entry name" value="DEHYDRATION-RESPONSIVE ELEMENT-BINDING PROTEIN 2C"/>
    <property type="match status" value="1"/>
</dbReference>
<reference evidence="9 10" key="1">
    <citation type="journal article" date="2018" name="PLoS Genet.">
        <title>Population sequencing reveals clonal diversity and ancestral inbreeding in the grapevine cultivar Chardonnay.</title>
        <authorList>
            <person name="Roach M.J."/>
            <person name="Johnson D.L."/>
            <person name="Bohlmann J."/>
            <person name="van Vuuren H.J."/>
            <person name="Jones S.J."/>
            <person name="Pretorius I.S."/>
            <person name="Schmidt S.A."/>
            <person name="Borneman A.R."/>
        </authorList>
    </citation>
    <scope>NUCLEOTIDE SEQUENCE [LARGE SCALE GENOMIC DNA]</scope>
    <source>
        <strain evidence="10">cv. Chardonnay</strain>
        <tissue evidence="9">Leaf</tissue>
    </source>
</reference>